<name>S8FBB1_FOMSC</name>
<gene>
    <name evidence="6" type="ORF">FOMPIDRAFT_56926</name>
</gene>
<dbReference type="SMART" id="SM00320">
    <property type="entry name" value="WD40"/>
    <property type="match status" value="5"/>
</dbReference>
<reference evidence="6 7" key="1">
    <citation type="journal article" date="2012" name="Science">
        <title>The Paleozoic origin of enzymatic lignin decomposition reconstructed from 31 fungal genomes.</title>
        <authorList>
            <person name="Floudas D."/>
            <person name="Binder M."/>
            <person name="Riley R."/>
            <person name="Barry K."/>
            <person name="Blanchette R.A."/>
            <person name="Henrissat B."/>
            <person name="Martinez A.T."/>
            <person name="Otillar R."/>
            <person name="Spatafora J.W."/>
            <person name="Yadav J.S."/>
            <person name="Aerts A."/>
            <person name="Benoit I."/>
            <person name="Boyd A."/>
            <person name="Carlson A."/>
            <person name="Copeland A."/>
            <person name="Coutinho P.M."/>
            <person name="de Vries R.P."/>
            <person name="Ferreira P."/>
            <person name="Findley K."/>
            <person name="Foster B."/>
            <person name="Gaskell J."/>
            <person name="Glotzer D."/>
            <person name="Gorecki P."/>
            <person name="Heitman J."/>
            <person name="Hesse C."/>
            <person name="Hori C."/>
            <person name="Igarashi K."/>
            <person name="Jurgens J.A."/>
            <person name="Kallen N."/>
            <person name="Kersten P."/>
            <person name="Kohler A."/>
            <person name="Kuees U."/>
            <person name="Kumar T.K.A."/>
            <person name="Kuo A."/>
            <person name="LaButti K."/>
            <person name="Larrondo L.F."/>
            <person name="Lindquist E."/>
            <person name="Ling A."/>
            <person name="Lombard V."/>
            <person name="Lucas S."/>
            <person name="Lundell T."/>
            <person name="Martin R."/>
            <person name="McLaughlin D.J."/>
            <person name="Morgenstern I."/>
            <person name="Morin E."/>
            <person name="Murat C."/>
            <person name="Nagy L.G."/>
            <person name="Nolan M."/>
            <person name="Ohm R.A."/>
            <person name="Patyshakuliyeva A."/>
            <person name="Rokas A."/>
            <person name="Ruiz-Duenas F.J."/>
            <person name="Sabat G."/>
            <person name="Salamov A."/>
            <person name="Samejima M."/>
            <person name="Schmutz J."/>
            <person name="Slot J.C."/>
            <person name="St John F."/>
            <person name="Stenlid J."/>
            <person name="Sun H."/>
            <person name="Sun S."/>
            <person name="Syed K."/>
            <person name="Tsang A."/>
            <person name="Wiebenga A."/>
            <person name="Young D."/>
            <person name="Pisabarro A."/>
            <person name="Eastwood D.C."/>
            <person name="Martin F."/>
            <person name="Cullen D."/>
            <person name="Grigoriev I.V."/>
            <person name="Hibbett D.S."/>
        </authorList>
    </citation>
    <scope>NUCLEOTIDE SEQUENCE</scope>
    <source>
        <strain evidence="7">FP-58527</strain>
    </source>
</reference>
<feature type="domain" description="CDC20/Fizzy WD40" evidence="5">
    <location>
        <begin position="152"/>
        <end position="485"/>
    </location>
</feature>
<dbReference type="GO" id="GO:1905786">
    <property type="term" value="P:positive regulation of anaphase-promoting complex-dependent catabolic process"/>
    <property type="evidence" value="ECO:0007669"/>
    <property type="project" value="TreeGrafter"/>
</dbReference>
<keyword evidence="3" id="KW-0677">Repeat</keyword>
<dbReference type="Pfam" id="PF24807">
    <property type="entry name" value="WD40_CDC20-Fz"/>
    <property type="match status" value="1"/>
</dbReference>
<dbReference type="OrthoDB" id="10263272at2759"/>
<dbReference type="GO" id="GO:0005680">
    <property type="term" value="C:anaphase-promoting complex"/>
    <property type="evidence" value="ECO:0007669"/>
    <property type="project" value="TreeGrafter"/>
</dbReference>
<dbReference type="Gene3D" id="2.130.10.10">
    <property type="entry name" value="YVTN repeat-like/Quinoprotein amine dehydrogenase"/>
    <property type="match status" value="1"/>
</dbReference>
<dbReference type="GO" id="GO:0010997">
    <property type="term" value="F:anaphase-promoting complex binding"/>
    <property type="evidence" value="ECO:0007669"/>
    <property type="project" value="InterPro"/>
</dbReference>
<evidence type="ECO:0000313" key="6">
    <source>
        <dbReference type="EMBL" id="EPS98890.1"/>
    </source>
</evidence>
<dbReference type="InParanoid" id="S8FBB1"/>
<dbReference type="PROSITE" id="PS50294">
    <property type="entry name" value="WD_REPEATS_REGION"/>
    <property type="match status" value="1"/>
</dbReference>
<evidence type="ECO:0000256" key="3">
    <source>
        <dbReference type="ARBA" id="ARBA00022737"/>
    </source>
</evidence>
<dbReference type="AlphaFoldDB" id="S8FBB1"/>
<dbReference type="PANTHER" id="PTHR19918:SF5">
    <property type="entry name" value="MEIOSIS-SPECIFIC APC_C ACTIVATOR PROTEIN AMA1"/>
    <property type="match status" value="1"/>
</dbReference>
<dbReference type="STRING" id="743788.S8FBB1"/>
<evidence type="ECO:0000256" key="2">
    <source>
        <dbReference type="ARBA" id="ARBA00022574"/>
    </source>
</evidence>
<evidence type="ECO:0000256" key="4">
    <source>
        <dbReference type="PROSITE-ProRule" id="PRU00221"/>
    </source>
</evidence>
<evidence type="ECO:0000256" key="1">
    <source>
        <dbReference type="ARBA" id="ARBA00006445"/>
    </source>
</evidence>
<dbReference type="PANTHER" id="PTHR19918">
    <property type="entry name" value="CELL DIVISION CYCLE 20 CDC20 FIZZY -RELATED"/>
    <property type="match status" value="1"/>
</dbReference>
<proteinExistence type="inferred from homology"/>
<dbReference type="EMBL" id="KE504161">
    <property type="protein sequence ID" value="EPS98890.1"/>
    <property type="molecule type" value="Genomic_DNA"/>
</dbReference>
<keyword evidence="2 4" id="KW-0853">WD repeat</keyword>
<dbReference type="GO" id="GO:1990757">
    <property type="term" value="F:ubiquitin ligase activator activity"/>
    <property type="evidence" value="ECO:0007669"/>
    <property type="project" value="TreeGrafter"/>
</dbReference>
<organism evidence="6 7">
    <name type="scientific">Fomitopsis schrenkii</name>
    <name type="common">Brown rot fungus</name>
    <dbReference type="NCBI Taxonomy" id="2126942"/>
    <lineage>
        <taxon>Eukaryota</taxon>
        <taxon>Fungi</taxon>
        <taxon>Dikarya</taxon>
        <taxon>Basidiomycota</taxon>
        <taxon>Agaricomycotina</taxon>
        <taxon>Agaricomycetes</taxon>
        <taxon>Polyporales</taxon>
        <taxon>Fomitopsis</taxon>
    </lineage>
</organism>
<dbReference type="InterPro" id="IPR015943">
    <property type="entry name" value="WD40/YVTN_repeat-like_dom_sf"/>
</dbReference>
<feature type="repeat" description="WD" evidence="4">
    <location>
        <begin position="283"/>
        <end position="324"/>
    </location>
</feature>
<comment type="similarity">
    <text evidence="1">Belongs to the WD repeat CDC20/Fizzy family.</text>
</comment>
<dbReference type="GO" id="GO:0031145">
    <property type="term" value="P:anaphase-promoting complex-dependent catabolic process"/>
    <property type="evidence" value="ECO:0007669"/>
    <property type="project" value="TreeGrafter"/>
</dbReference>
<accession>S8FBB1</accession>
<dbReference type="InterPro" id="IPR033010">
    <property type="entry name" value="Cdc20/Fizzy"/>
</dbReference>
<evidence type="ECO:0000259" key="5">
    <source>
        <dbReference type="Pfam" id="PF24807"/>
    </source>
</evidence>
<keyword evidence="7" id="KW-1185">Reference proteome</keyword>
<dbReference type="PROSITE" id="PS50082">
    <property type="entry name" value="WD_REPEATS_2"/>
    <property type="match status" value="1"/>
</dbReference>
<dbReference type="InterPro" id="IPR036322">
    <property type="entry name" value="WD40_repeat_dom_sf"/>
</dbReference>
<sequence>MDDTQTSGAGSSQLCVTPRHKRTWTPGSITNAYSAKRRRVSAASFDWQGEVESEVSVLGAIKTSTADRFITAPQEDPAPLNITPRSKRIARNFGMMEDRVLQYAAPKSRHSIGHELNVHRTQVQRLFASTPKPSPGSAALHLGTRKQFILALDGPGIPTDPFAYPLCWSSRNSIAVACGRQLYYQNLDTRIITHLGTLNERREGRLYSIEWSKDDPVILASGSTTGCVHLWDSKQEELLRQWKCKTAAAVGGMDWRGNVVTVGGTDGGVELFDTREAERVGVLAGHKWRVFGVRWNPSGDYLATSDERGIMQIWDVRAGKPLISAGKLGCKKRSGGPVKALAWCPWKPDVLASGSTYPEGVIRLWSINASDAMLPQTTVRLDTSVTSLVWSPHCKELLSTHGSSWHPHTSHSTPNLHGDDGATMPGGHIYSKTKYTDSITVHSWPSLKHVVSVQAHSRPVGHSCLSPDGTLLFTICPDEEAMKMWKVWGGPAKLERRESVFTKFGIR</sequence>
<dbReference type="Proteomes" id="UP000015241">
    <property type="component" value="Unassembled WGS sequence"/>
</dbReference>
<evidence type="ECO:0000313" key="7">
    <source>
        <dbReference type="Proteomes" id="UP000015241"/>
    </source>
</evidence>
<dbReference type="HOGENOM" id="CLU_014831_6_0_1"/>
<dbReference type="SUPFAM" id="SSF50978">
    <property type="entry name" value="WD40 repeat-like"/>
    <property type="match status" value="1"/>
</dbReference>
<dbReference type="InterPro" id="IPR001680">
    <property type="entry name" value="WD40_rpt"/>
</dbReference>
<protein>
    <recommendedName>
        <fullName evidence="5">CDC20/Fizzy WD40 domain-containing protein</fullName>
    </recommendedName>
</protein>
<dbReference type="InterPro" id="IPR056150">
    <property type="entry name" value="WD40_CDC20-Fz"/>
</dbReference>
<dbReference type="eggNOG" id="KOG0305">
    <property type="taxonomic scope" value="Eukaryota"/>
</dbReference>